<sequence precursor="true">MLSRFSDRFRVGSKTAASLAAICMLGATATAAMADDWPGWMGPTRDGVYRETGIIDEVPADGLDVKWRVPIAGGYAGPAVAEGRVFVFDYQKTDGESFNNPGQRAALKGQERLTVLDAETGKQVWQYAYDCPYSISYPAGPRCTPTVDGDLVYILGSEGDLHALRISDGELVWKRSFKQDFGAEVPIWGFASHPLVDGDLLYTMVGGDGQGIVALDKLTGDVKWKTLDCNAGYCTPSIIEHGGVRQLIAYTPVSVTSLNLATGSQYWSIPIAPEFDMAIARPMVDGDLMYASGIRVEALMIQLDSQRPEAKELWRGEPKNAVHSANATPIFTGGVVYGTDCDKGSLIAVDSKDGSRLWETFEATKPGEKRFIKHGTAFLTRIDGTDRYLIFSETGDLLMARLTADGYHDLGRTPILEPTSECFGRSVVWSHPAYANQTIYARNDKEIVAVDLAK</sequence>
<evidence type="ECO:0000256" key="1">
    <source>
        <dbReference type="SAM" id="SignalP"/>
    </source>
</evidence>
<feature type="chain" id="PRO_5021912780" evidence="1">
    <location>
        <begin position="35"/>
        <end position="454"/>
    </location>
</feature>
<dbReference type="SUPFAM" id="SSF50998">
    <property type="entry name" value="Quinoprotein alcohol dehydrogenase-like"/>
    <property type="match status" value="2"/>
</dbReference>
<feature type="signal peptide" evidence="1">
    <location>
        <begin position="1"/>
        <end position="34"/>
    </location>
</feature>
<dbReference type="AlphaFoldDB" id="A0A517NKT3"/>
<organism evidence="3 4">
    <name type="scientific">Rubripirellula lacrimiformis</name>
    <dbReference type="NCBI Taxonomy" id="1930273"/>
    <lineage>
        <taxon>Bacteria</taxon>
        <taxon>Pseudomonadati</taxon>
        <taxon>Planctomycetota</taxon>
        <taxon>Planctomycetia</taxon>
        <taxon>Pirellulales</taxon>
        <taxon>Pirellulaceae</taxon>
        <taxon>Rubripirellula</taxon>
    </lineage>
</organism>
<gene>
    <name evidence="3" type="primary">bamB_5</name>
    <name evidence="3" type="ORF">K227x_61170</name>
</gene>
<dbReference type="PANTHER" id="PTHR34512:SF30">
    <property type="entry name" value="OUTER MEMBRANE PROTEIN ASSEMBLY FACTOR BAMB"/>
    <property type="match status" value="1"/>
</dbReference>
<dbReference type="InterPro" id="IPR018391">
    <property type="entry name" value="PQQ_b-propeller_rpt"/>
</dbReference>
<reference evidence="3 4" key="1">
    <citation type="submission" date="2019-02" db="EMBL/GenBank/DDBJ databases">
        <title>Deep-cultivation of Planctomycetes and their phenomic and genomic characterization uncovers novel biology.</title>
        <authorList>
            <person name="Wiegand S."/>
            <person name="Jogler M."/>
            <person name="Boedeker C."/>
            <person name="Pinto D."/>
            <person name="Vollmers J."/>
            <person name="Rivas-Marin E."/>
            <person name="Kohn T."/>
            <person name="Peeters S.H."/>
            <person name="Heuer A."/>
            <person name="Rast P."/>
            <person name="Oberbeckmann S."/>
            <person name="Bunk B."/>
            <person name="Jeske O."/>
            <person name="Meyerdierks A."/>
            <person name="Storesund J.E."/>
            <person name="Kallscheuer N."/>
            <person name="Luecker S."/>
            <person name="Lage O.M."/>
            <person name="Pohl T."/>
            <person name="Merkel B.J."/>
            <person name="Hornburger P."/>
            <person name="Mueller R.-W."/>
            <person name="Bruemmer F."/>
            <person name="Labrenz M."/>
            <person name="Spormann A.M."/>
            <person name="Op den Camp H."/>
            <person name="Overmann J."/>
            <person name="Amann R."/>
            <person name="Jetten M.S.M."/>
            <person name="Mascher T."/>
            <person name="Medema M.H."/>
            <person name="Devos D.P."/>
            <person name="Kaster A.-K."/>
            <person name="Ovreas L."/>
            <person name="Rohde M."/>
            <person name="Galperin M.Y."/>
            <person name="Jogler C."/>
        </authorList>
    </citation>
    <scope>NUCLEOTIDE SEQUENCE [LARGE SCALE GENOMIC DNA]</scope>
    <source>
        <strain evidence="3 4">K22_7</strain>
    </source>
</reference>
<keyword evidence="1" id="KW-0732">Signal</keyword>
<protein>
    <submittedName>
        <fullName evidence="3">Outer membrane protein assembly factor BamB</fullName>
    </submittedName>
</protein>
<evidence type="ECO:0000259" key="2">
    <source>
        <dbReference type="Pfam" id="PF13360"/>
    </source>
</evidence>
<evidence type="ECO:0000313" key="4">
    <source>
        <dbReference type="Proteomes" id="UP000318538"/>
    </source>
</evidence>
<dbReference type="SMART" id="SM00564">
    <property type="entry name" value="PQQ"/>
    <property type="match status" value="4"/>
</dbReference>
<dbReference type="OrthoDB" id="4726955at2"/>
<dbReference type="Gene3D" id="2.40.10.480">
    <property type="match status" value="1"/>
</dbReference>
<dbReference type="EMBL" id="CP036525">
    <property type="protein sequence ID" value="QDT07689.1"/>
    <property type="molecule type" value="Genomic_DNA"/>
</dbReference>
<dbReference type="PANTHER" id="PTHR34512">
    <property type="entry name" value="CELL SURFACE PROTEIN"/>
    <property type="match status" value="1"/>
</dbReference>
<accession>A0A517NKT3</accession>
<dbReference type="Pfam" id="PF13360">
    <property type="entry name" value="PQQ_2"/>
    <property type="match status" value="1"/>
</dbReference>
<proteinExistence type="predicted"/>
<dbReference type="InterPro" id="IPR002372">
    <property type="entry name" value="PQQ_rpt_dom"/>
</dbReference>
<dbReference type="InterPro" id="IPR011047">
    <property type="entry name" value="Quinoprotein_ADH-like_sf"/>
</dbReference>
<dbReference type="KEGG" id="rlc:K227x_61170"/>
<evidence type="ECO:0000313" key="3">
    <source>
        <dbReference type="EMBL" id="QDT07689.1"/>
    </source>
</evidence>
<keyword evidence="4" id="KW-1185">Reference proteome</keyword>
<feature type="domain" description="Pyrrolo-quinoline quinone repeat" evidence="2">
    <location>
        <begin position="111"/>
        <end position="359"/>
    </location>
</feature>
<dbReference type="InterPro" id="IPR015943">
    <property type="entry name" value="WD40/YVTN_repeat-like_dom_sf"/>
</dbReference>
<name>A0A517NKT3_9BACT</name>
<dbReference type="Gene3D" id="2.130.10.10">
    <property type="entry name" value="YVTN repeat-like/Quinoprotein amine dehydrogenase"/>
    <property type="match status" value="1"/>
</dbReference>
<dbReference type="Proteomes" id="UP000318538">
    <property type="component" value="Chromosome"/>
</dbReference>